<dbReference type="OrthoDB" id="10251727at2759"/>
<name>A0A8H7V903_9FUNG</name>
<protein>
    <recommendedName>
        <fullName evidence="3">Ribosomal protein L1</fullName>
    </recommendedName>
</protein>
<evidence type="ECO:0008006" key="3">
    <source>
        <dbReference type="Google" id="ProtNLM"/>
    </source>
</evidence>
<evidence type="ECO:0000313" key="2">
    <source>
        <dbReference type="Proteomes" id="UP000650833"/>
    </source>
</evidence>
<dbReference type="Gene3D" id="3.40.50.790">
    <property type="match status" value="1"/>
</dbReference>
<dbReference type="InterPro" id="IPR023674">
    <property type="entry name" value="Ribosomal_uL1-like"/>
</dbReference>
<dbReference type="AlphaFoldDB" id="A0A8H7V903"/>
<dbReference type="InterPro" id="IPR016095">
    <property type="entry name" value="Ribosomal_uL1_3-a/b-sand"/>
</dbReference>
<proteinExistence type="predicted"/>
<keyword evidence="2" id="KW-1185">Reference proteome</keyword>
<dbReference type="EMBL" id="JAEPRC010000121">
    <property type="protein sequence ID" value="KAG2207833.1"/>
    <property type="molecule type" value="Genomic_DNA"/>
</dbReference>
<evidence type="ECO:0000313" key="1">
    <source>
        <dbReference type="EMBL" id="KAG2207833.1"/>
    </source>
</evidence>
<sequence>MPVQIDQTKAKKAFKALYKHEAENADKEEEVVWLMVNTFNKMTLTKGRPTRIVLKHGCQIPGVHRCLITKKDQQKYKDLIKEKKIRGVHKVLDLKHLKKKYPTPDSKQQLIQDFDMLMAEKSIITDLYKVLGKDVYKKRREPIPIELFKPDLQKEILRTAKSTYMNFHTGSCHAIRIATTAQDATIAFENFMSAYDKIIAVIPGGEDNIRSFQIKTANSTSLPVYDAKIDYVNEYKSDEEL</sequence>
<dbReference type="Pfam" id="PF00687">
    <property type="entry name" value="Ribosomal_L1"/>
    <property type="match status" value="1"/>
</dbReference>
<comment type="caution">
    <text evidence="1">The sequence shown here is derived from an EMBL/GenBank/DDBJ whole genome shotgun (WGS) entry which is preliminary data.</text>
</comment>
<reference evidence="1" key="1">
    <citation type="submission" date="2020-12" db="EMBL/GenBank/DDBJ databases">
        <title>Metabolic potential, ecology and presence of endohyphal bacteria is reflected in genomic diversity of Mucoromycotina.</title>
        <authorList>
            <person name="Muszewska A."/>
            <person name="Okrasinska A."/>
            <person name="Steczkiewicz K."/>
            <person name="Drgas O."/>
            <person name="Orlowska M."/>
            <person name="Perlinska-Lenart U."/>
            <person name="Aleksandrzak-Piekarczyk T."/>
            <person name="Szatraj K."/>
            <person name="Zielenkiewicz U."/>
            <person name="Pilsyk S."/>
            <person name="Malc E."/>
            <person name="Mieczkowski P."/>
            <person name="Kruszewska J.S."/>
            <person name="Biernat P."/>
            <person name="Pawlowska J."/>
        </authorList>
    </citation>
    <scope>NUCLEOTIDE SEQUENCE</scope>
    <source>
        <strain evidence="1">CBS 226.32</strain>
    </source>
</reference>
<organism evidence="1 2">
    <name type="scientific">Mucor plumbeus</name>
    <dbReference type="NCBI Taxonomy" id="97098"/>
    <lineage>
        <taxon>Eukaryota</taxon>
        <taxon>Fungi</taxon>
        <taxon>Fungi incertae sedis</taxon>
        <taxon>Mucoromycota</taxon>
        <taxon>Mucoromycotina</taxon>
        <taxon>Mucoromycetes</taxon>
        <taxon>Mucorales</taxon>
        <taxon>Mucorineae</taxon>
        <taxon>Mucoraceae</taxon>
        <taxon>Mucor</taxon>
    </lineage>
</organism>
<dbReference type="SUPFAM" id="SSF56808">
    <property type="entry name" value="Ribosomal protein L1"/>
    <property type="match status" value="1"/>
</dbReference>
<dbReference type="Proteomes" id="UP000650833">
    <property type="component" value="Unassembled WGS sequence"/>
</dbReference>
<gene>
    <name evidence="1" type="ORF">INT46_006999</name>
</gene>
<dbReference type="CDD" id="cd00403">
    <property type="entry name" value="Ribosomal_L1"/>
    <property type="match status" value="1"/>
</dbReference>
<accession>A0A8H7V903</accession>
<dbReference type="InterPro" id="IPR028364">
    <property type="entry name" value="Ribosomal_uL1/biogenesis"/>
</dbReference>